<dbReference type="EMBL" id="JAVHUL010000012">
    <property type="protein sequence ID" value="MDQ7917150.1"/>
    <property type="molecule type" value="Genomic_DNA"/>
</dbReference>
<keyword evidence="1" id="KW-0472">Membrane</keyword>
<feature type="transmembrane region" description="Helical" evidence="1">
    <location>
        <begin position="12"/>
        <end position="31"/>
    </location>
</feature>
<sequence length="66" mass="7553">MEKPIIYITWEKIIFVVKMAILGIAVINNGLQMNLGFSLRGEKTQSCQTGLAEQIFPEFMTLNKQY</sequence>
<keyword evidence="1" id="KW-0812">Transmembrane</keyword>
<gene>
    <name evidence="2" type="ORF">RBU60_06145</name>
</gene>
<accession>A0ABU1A0B3</accession>
<evidence type="ECO:0000313" key="3">
    <source>
        <dbReference type="Proteomes" id="UP001230915"/>
    </source>
</evidence>
<comment type="caution">
    <text evidence="2">The sequence shown here is derived from an EMBL/GenBank/DDBJ whole genome shotgun (WGS) entry which is preliminary data.</text>
</comment>
<dbReference type="Proteomes" id="UP001230915">
    <property type="component" value="Unassembled WGS sequence"/>
</dbReference>
<reference evidence="2 3" key="1">
    <citation type="submission" date="2023-08" db="EMBL/GenBank/DDBJ databases">
        <title>Mesonia sp. MT50, isolated from deep-sea sediment of the Mariana Trench.</title>
        <authorList>
            <person name="Fu H."/>
        </authorList>
    </citation>
    <scope>NUCLEOTIDE SEQUENCE [LARGE SCALE GENOMIC DNA]</scope>
    <source>
        <strain evidence="2 3">MT50</strain>
    </source>
</reference>
<proteinExistence type="predicted"/>
<evidence type="ECO:0000256" key="1">
    <source>
        <dbReference type="SAM" id="Phobius"/>
    </source>
</evidence>
<organism evidence="2 3">
    <name type="scientific">Mesonia profundi</name>
    <dbReference type="NCBI Taxonomy" id="3070998"/>
    <lineage>
        <taxon>Bacteria</taxon>
        <taxon>Pseudomonadati</taxon>
        <taxon>Bacteroidota</taxon>
        <taxon>Flavobacteriia</taxon>
        <taxon>Flavobacteriales</taxon>
        <taxon>Flavobacteriaceae</taxon>
        <taxon>Mesonia</taxon>
    </lineage>
</organism>
<keyword evidence="1" id="KW-1133">Transmembrane helix</keyword>
<name>A0ABU1A0B3_9FLAO</name>
<evidence type="ECO:0000313" key="2">
    <source>
        <dbReference type="EMBL" id="MDQ7917150.1"/>
    </source>
</evidence>
<protein>
    <submittedName>
        <fullName evidence="2">Uncharacterized protein</fullName>
    </submittedName>
</protein>
<keyword evidence="3" id="KW-1185">Reference proteome</keyword>
<dbReference type="RefSeq" id="WP_308863860.1">
    <property type="nucleotide sequence ID" value="NZ_JAVHUL010000012.1"/>
</dbReference>